<gene>
    <name evidence="2" type="ORF">SKAU_G00376150</name>
</gene>
<dbReference type="PANTHER" id="PTHR34757">
    <property type="entry name" value="JUNCTIONAL PROTEIN ASSOCIATED WITH CORONARY ARTERY DISEASE"/>
    <property type="match status" value="1"/>
</dbReference>
<dbReference type="Pfam" id="PF15351">
    <property type="entry name" value="JCAD"/>
    <property type="match status" value="1"/>
</dbReference>
<keyword evidence="3" id="KW-1185">Reference proteome</keyword>
<feature type="compositionally biased region" description="Low complexity" evidence="1">
    <location>
        <begin position="194"/>
        <end position="211"/>
    </location>
</feature>
<evidence type="ECO:0000313" key="2">
    <source>
        <dbReference type="EMBL" id="KAJ8336395.1"/>
    </source>
</evidence>
<protein>
    <submittedName>
        <fullName evidence="2">Uncharacterized protein</fullName>
    </submittedName>
</protein>
<feature type="region of interest" description="Disordered" evidence="1">
    <location>
        <begin position="1"/>
        <end position="23"/>
    </location>
</feature>
<sequence length="519" mass="56724">MHHKCDPSGEWGQEGAKLPESPNDDITEMQAVEAAVVPSCTTRVEHTAALSENRLHWQRSTALIQDQLTHPPLIKSIKINSVLCSDVIAGVRCPEPDAFNQACSVSTVTRQRTDRGETAEAALKHLLVMACTQSASSCSQLCDRGETLSPGSVLARVKNRQHNVQRGGPADLSWIQASQERSPFPPPLPHPARPARAGPATGRPLRPRAAPSRGGEGSAATVTTVTRGSSSVRALLLSSSDSGFYNGTRELYSNQQGEEDREERDMFYWRRRGQDFSLLLDYADGRELRAAAGGLGRVEGAWRAQVAPPQEERRADRQRWDESAWLRVRDAAQGQWRAVGAATGDRKCQSLGTEEWRPALGLGRHLSDGEGKLWAQEQAYRTPAEGAVHPKTKGKSQSLPRVLSPESLQQANTPFVLSRKGTLATGSMAPPPMYLTLNTATPPYHHHYHYNSNIAGSREPWTESSSRLSHHIALLPKPRFSRPLKPPSYEAHQQTRGSAETLAGDQVPESKDGDAAVSL</sequence>
<accession>A0A9Q1ECT1</accession>
<feature type="region of interest" description="Disordered" evidence="1">
    <location>
        <begin position="477"/>
        <end position="519"/>
    </location>
</feature>
<organism evidence="2 3">
    <name type="scientific">Synaphobranchus kaupii</name>
    <name type="common">Kaup's arrowtooth eel</name>
    <dbReference type="NCBI Taxonomy" id="118154"/>
    <lineage>
        <taxon>Eukaryota</taxon>
        <taxon>Metazoa</taxon>
        <taxon>Chordata</taxon>
        <taxon>Craniata</taxon>
        <taxon>Vertebrata</taxon>
        <taxon>Euteleostomi</taxon>
        <taxon>Actinopterygii</taxon>
        <taxon>Neopterygii</taxon>
        <taxon>Teleostei</taxon>
        <taxon>Anguilliformes</taxon>
        <taxon>Synaphobranchidae</taxon>
        <taxon>Synaphobranchus</taxon>
    </lineage>
</organism>
<name>A0A9Q1ECT1_SYNKA</name>
<evidence type="ECO:0000256" key="1">
    <source>
        <dbReference type="SAM" id="MobiDB-lite"/>
    </source>
</evidence>
<reference evidence="2" key="1">
    <citation type="journal article" date="2023" name="Science">
        <title>Genome structures resolve the early diversification of teleost fishes.</title>
        <authorList>
            <person name="Parey E."/>
            <person name="Louis A."/>
            <person name="Montfort J."/>
            <person name="Bouchez O."/>
            <person name="Roques C."/>
            <person name="Iampietro C."/>
            <person name="Lluch J."/>
            <person name="Castinel A."/>
            <person name="Donnadieu C."/>
            <person name="Desvignes T."/>
            <person name="Floi Bucao C."/>
            <person name="Jouanno E."/>
            <person name="Wen M."/>
            <person name="Mejri S."/>
            <person name="Dirks R."/>
            <person name="Jansen H."/>
            <person name="Henkel C."/>
            <person name="Chen W.J."/>
            <person name="Zahm M."/>
            <person name="Cabau C."/>
            <person name="Klopp C."/>
            <person name="Thompson A.W."/>
            <person name="Robinson-Rechavi M."/>
            <person name="Braasch I."/>
            <person name="Lecointre G."/>
            <person name="Bobe J."/>
            <person name="Postlethwait J.H."/>
            <person name="Berthelot C."/>
            <person name="Roest Crollius H."/>
            <person name="Guiguen Y."/>
        </authorList>
    </citation>
    <scope>NUCLEOTIDE SEQUENCE</scope>
    <source>
        <strain evidence="2">WJC10195</strain>
    </source>
</reference>
<dbReference type="GO" id="GO:0005912">
    <property type="term" value="C:adherens junction"/>
    <property type="evidence" value="ECO:0007669"/>
    <property type="project" value="TreeGrafter"/>
</dbReference>
<feature type="compositionally biased region" description="Basic and acidic residues" evidence="1">
    <location>
        <begin position="508"/>
        <end position="519"/>
    </location>
</feature>
<proteinExistence type="predicted"/>
<dbReference type="EMBL" id="JAINUF010000019">
    <property type="protein sequence ID" value="KAJ8336395.1"/>
    <property type="molecule type" value="Genomic_DNA"/>
</dbReference>
<comment type="caution">
    <text evidence="2">The sequence shown here is derived from an EMBL/GenBank/DDBJ whole genome shotgun (WGS) entry which is preliminary data.</text>
</comment>
<evidence type="ECO:0000313" key="3">
    <source>
        <dbReference type="Proteomes" id="UP001152622"/>
    </source>
</evidence>
<feature type="region of interest" description="Disordered" evidence="1">
    <location>
        <begin position="179"/>
        <end position="225"/>
    </location>
</feature>
<feature type="compositionally biased region" description="Pro residues" evidence="1">
    <location>
        <begin position="183"/>
        <end position="192"/>
    </location>
</feature>
<dbReference type="PANTHER" id="PTHR34757:SF1">
    <property type="entry name" value="JUNCTIONAL CADHERIN 5-ASSOCIATED PROTEIN"/>
    <property type="match status" value="1"/>
</dbReference>
<dbReference type="AlphaFoldDB" id="A0A9Q1ECT1"/>
<dbReference type="GO" id="GO:0032587">
    <property type="term" value="C:ruffle membrane"/>
    <property type="evidence" value="ECO:0007669"/>
    <property type="project" value="TreeGrafter"/>
</dbReference>
<dbReference type="GO" id="GO:1903589">
    <property type="term" value="P:positive regulation of blood vessel endothelial cell proliferation involved in sprouting angiogenesis"/>
    <property type="evidence" value="ECO:0007669"/>
    <property type="project" value="TreeGrafter"/>
</dbReference>
<dbReference type="OrthoDB" id="8669630at2759"/>
<feature type="region of interest" description="Disordered" evidence="1">
    <location>
        <begin position="382"/>
        <end position="401"/>
    </location>
</feature>
<dbReference type="InterPro" id="IPR028221">
    <property type="entry name" value="JCAD"/>
</dbReference>
<dbReference type="Proteomes" id="UP001152622">
    <property type="component" value="Chromosome 19"/>
</dbReference>